<dbReference type="Gene3D" id="1.10.3730.20">
    <property type="match status" value="1"/>
</dbReference>
<evidence type="ECO:0000256" key="4">
    <source>
        <dbReference type="ARBA" id="ARBA00022989"/>
    </source>
</evidence>
<keyword evidence="5 7" id="KW-0472">Membrane</keyword>
<comment type="subcellular location">
    <subcellularLocation>
        <location evidence="1 6">Cell membrane</location>
        <topology evidence="1 6">Multi-pass membrane protein</topology>
    </subcellularLocation>
</comment>
<keyword evidence="4 7" id="KW-1133">Transmembrane helix</keyword>
<dbReference type="PANTHER" id="PTHR30561">
    <property type="entry name" value="SMR FAMILY PROTON-DEPENDENT DRUG EFFLUX TRANSPORTER SUGE"/>
    <property type="match status" value="1"/>
</dbReference>
<dbReference type="InterPro" id="IPR000390">
    <property type="entry name" value="Small_drug/metabolite_transptr"/>
</dbReference>
<keyword evidence="2" id="KW-1003">Cell membrane</keyword>
<dbReference type="HOGENOM" id="CLU_133067_1_0_9"/>
<dbReference type="STRING" id="1461582.BN1048_01434"/>
<name>A0A078M8A6_9STAP</name>
<dbReference type="Pfam" id="PF00893">
    <property type="entry name" value="Multi_Drug_Res"/>
    <property type="match status" value="1"/>
</dbReference>
<organism evidence="8 9">
    <name type="scientific">Jeotgalicoccus saudimassiliensis</name>
    <dbReference type="NCBI Taxonomy" id="1461582"/>
    <lineage>
        <taxon>Bacteria</taxon>
        <taxon>Bacillati</taxon>
        <taxon>Bacillota</taxon>
        <taxon>Bacilli</taxon>
        <taxon>Bacillales</taxon>
        <taxon>Staphylococcaceae</taxon>
        <taxon>Jeotgalicoccus</taxon>
    </lineage>
</organism>
<dbReference type="PANTHER" id="PTHR30561:SF7">
    <property type="entry name" value="GUANIDINIUM EFFLUX SYSTEM SUBUNIT GDNC-RELATED"/>
    <property type="match status" value="1"/>
</dbReference>
<sequence length="107" mass="11486">MWLLVIIAAMFEIGWATGLKYADSWFEWSLTVIAIIVSFGLLVYVSTKMPASTVYAVFVGIGAVGTVLVDIIVFGGAFNIGIIIFVALLVFGVIGLKTVTDHEEGVK</sequence>
<dbReference type="AlphaFoldDB" id="A0A078M8A6"/>
<dbReference type="RefSeq" id="WP_035809806.1">
    <property type="nucleotide sequence ID" value="NZ_CCSE01000001.1"/>
</dbReference>
<evidence type="ECO:0000313" key="9">
    <source>
        <dbReference type="Proteomes" id="UP000044136"/>
    </source>
</evidence>
<feature type="transmembrane region" description="Helical" evidence="7">
    <location>
        <begin position="26"/>
        <end position="45"/>
    </location>
</feature>
<evidence type="ECO:0000256" key="3">
    <source>
        <dbReference type="ARBA" id="ARBA00022692"/>
    </source>
</evidence>
<accession>A0A078M8A6</accession>
<dbReference type="InterPro" id="IPR045324">
    <property type="entry name" value="Small_multidrug_res"/>
</dbReference>
<keyword evidence="3 6" id="KW-0812">Transmembrane</keyword>
<feature type="transmembrane region" description="Helical" evidence="7">
    <location>
        <begin position="80"/>
        <end position="99"/>
    </location>
</feature>
<gene>
    <name evidence="8" type="primary">ykkC</name>
    <name evidence="8" type="ORF">BN1048_01434</name>
</gene>
<feature type="transmembrane region" description="Helical" evidence="7">
    <location>
        <begin position="52"/>
        <end position="74"/>
    </location>
</feature>
<reference evidence="8 9" key="1">
    <citation type="submission" date="2014-07" db="EMBL/GenBank/DDBJ databases">
        <authorList>
            <person name="Urmite Genomes Urmite Genomes"/>
        </authorList>
    </citation>
    <scope>NUCLEOTIDE SEQUENCE [LARGE SCALE GENOMIC DNA]</scope>
    <source>
        <strain evidence="8 9">13MG44_air</strain>
    </source>
</reference>
<proteinExistence type="inferred from homology"/>
<evidence type="ECO:0000256" key="2">
    <source>
        <dbReference type="ARBA" id="ARBA00022475"/>
    </source>
</evidence>
<protein>
    <submittedName>
        <fullName evidence="8">Multidrug resistance protein YkkC</fullName>
    </submittedName>
</protein>
<evidence type="ECO:0000256" key="6">
    <source>
        <dbReference type="RuleBase" id="RU003942"/>
    </source>
</evidence>
<dbReference type="GO" id="GO:0022857">
    <property type="term" value="F:transmembrane transporter activity"/>
    <property type="evidence" value="ECO:0007669"/>
    <property type="project" value="InterPro"/>
</dbReference>
<dbReference type="Proteomes" id="UP000044136">
    <property type="component" value="Unassembled WGS sequence"/>
</dbReference>
<evidence type="ECO:0000256" key="1">
    <source>
        <dbReference type="ARBA" id="ARBA00004651"/>
    </source>
</evidence>
<comment type="similarity">
    <text evidence="6">Belongs to the drug/metabolite transporter (DMT) superfamily. Small multidrug resistance (SMR) (TC 2.A.7.1) family.</text>
</comment>
<evidence type="ECO:0000256" key="5">
    <source>
        <dbReference type="ARBA" id="ARBA00023136"/>
    </source>
</evidence>
<dbReference type="EMBL" id="CCSE01000001">
    <property type="protein sequence ID" value="CEA01622.1"/>
    <property type="molecule type" value="Genomic_DNA"/>
</dbReference>
<dbReference type="GO" id="GO:0005886">
    <property type="term" value="C:plasma membrane"/>
    <property type="evidence" value="ECO:0007669"/>
    <property type="project" value="UniProtKB-SubCell"/>
</dbReference>
<dbReference type="OrthoDB" id="2168659at2"/>
<dbReference type="SUPFAM" id="SSF103481">
    <property type="entry name" value="Multidrug resistance efflux transporter EmrE"/>
    <property type="match status" value="1"/>
</dbReference>
<evidence type="ECO:0000256" key="7">
    <source>
        <dbReference type="SAM" id="Phobius"/>
    </source>
</evidence>
<dbReference type="InterPro" id="IPR037185">
    <property type="entry name" value="EmrE-like"/>
</dbReference>
<dbReference type="eggNOG" id="COG2076">
    <property type="taxonomic scope" value="Bacteria"/>
</dbReference>
<evidence type="ECO:0000313" key="8">
    <source>
        <dbReference type="EMBL" id="CEA01622.1"/>
    </source>
</evidence>
<keyword evidence="9" id="KW-1185">Reference proteome</keyword>